<evidence type="ECO:0000256" key="9">
    <source>
        <dbReference type="RuleBase" id="RU361205"/>
    </source>
</evidence>
<keyword evidence="12" id="KW-1185">Reference proteome</keyword>
<comment type="catalytic activity">
    <reaction evidence="1">
        <text>(7,8-dihydropterin-6-yl)methyl diphosphate + 4-aminobenzoate = 7,8-dihydropteroate + diphosphate</text>
        <dbReference type="Rhea" id="RHEA:19949"/>
        <dbReference type="ChEBI" id="CHEBI:17836"/>
        <dbReference type="ChEBI" id="CHEBI:17839"/>
        <dbReference type="ChEBI" id="CHEBI:33019"/>
        <dbReference type="ChEBI" id="CHEBI:72950"/>
        <dbReference type="EC" id="2.5.1.15"/>
    </reaction>
</comment>
<dbReference type="PANTHER" id="PTHR20941:SF1">
    <property type="entry name" value="FOLIC ACID SYNTHESIS PROTEIN FOL1"/>
    <property type="match status" value="1"/>
</dbReference>
<comment type="function">
    <text evidence="9">Catalyzes the condensation of para-aminobenzoate (pABA) with 6-hydroxymethyl-7,8-dihydropterin diphosphate (DHPt-PP) to form 7,8-dihydropteroate (H2Pte), the immediate precursor of folate derivatives.</text>
</comment>
<evidence type="ECO:0000256" key="1">
    <source>
        <dbReference type="ARBA" id="ARBA00000012"/>
    </source>
</evidence>
<dbReference type="Proteomes" id="UP001243420">
    <property type="component" value="Chromosome"/>
</dbReference>
<protein>
    <recommendedName>
        <fullName evidence="4 9">Dihydropteroate synthase</fullName>
        <shortName evidence="9">DHPS</shortName>
        <ecNumber evidence="4 9">2.5.1.15</ecNumber>
    </recommendedName>
    <alternativeName>
        <fullName evidence="9">Dihydropteroate pyrophosphorylase</fullName>
    </alternativeName>
</protein>
<organism evidence="11 12">
    <name type="scientific">Jannaschia ovalis</name>
    <dbReference type="NCBI Taxonomy" id="3038773"/>
    <lineage>
        <taxon>Bacteria</taxon>
        <taxon>Pseudomonadati</taxon>
        <taxon>Pseudomonadota</taxon>
        <taxon>Alphaproteobacteria</taxon>
        <taxon>Rhodobacterales</taxon>
        <taxon>Roseobacteraceae</taxon>
        <taxon>Jannaschia</taxon>
    </lineage>
</organism>
<dbReference type="PROSITE" id="PS00792">
    <property type="entry name" value="DHPS_1"/>
    <property type="match status" value="1"/>
</dbReference>
<dbReference type="Gene3D" id="3.20.20.20">
    <property type="entry name" value="Dihydropteroate synthase-like"/>
    <property type="match status" value="1"/>
</dbReference>
<keyword evidence="8 9" id="KW-0289">Folate biosynthesis</keyword>
<evidence type="ECO:0000256" key="4">
    <source>
        <dbReference type="ARBA" id="ARBA00012458"/>
    </source>
</evidence>
<evidence type="ECO:0000313" key="12">
    <source>
        <dbReference type="Proteomes" id="UP001243420"/>
    </source>
</evidence>
<dbReference type="RefSeq" id="WP_279965855.1">
    <property type="nucleotide sequence ID" value="NZ_CP122537.1"/>
</dbReference>
<feature type="domain" description="Pterin-binding" evidence="10">
    <location>
        <begin position="65"/>
        <end position="314"/>
    </location>
</feature>
<dbReference type="InterPro" id="IPR011005">
    <property type="entry name" value="Dihydropteroate_synth-like_sf"/>
</dbReference>
<gene>
    <name evidence="11" type="primary">folP</name>
    <name evidence="11" type="ORF">P8627_02150</name>
</gene>
<dbReference type="NCBIfam" id="TIGR01496">
    <property type="entry name" value="DHPS"/>
    <property type="match status" value="1"/>
</dbReference>
<accession>A0ABY8LCR4</accession>
<evidence type="ECO:0000256" key="3">
    <source>
        <dbReference type="ARBA" id="ARBA00004763"/>
    </source>
</evidence>
<evidence type="ECO:0000256" key="6">
    <source>
        <dbReference type="ARBA" id="ARBA00022723"/>
    </source>
</evidence>
<sequence length="324" mass="33606">MRYLRPLPAPDGPRLAGGWLRFDRVLALSRGGAREVLPVAELTADELAALTAPRPDIAGLAFDAPRIMGILNVTPDSFSDGGRHLDPADALARAATMAEADILDVGGESTRPGATEVPAAEEIARVAPVLAALGHRRVSIDTRKGAVARAALDAGAALVNDVSALRFDPDMAATVAAADAPICLMHAGGPPETMQDDPRYDDPVLDIYDALSERIAAAEAAGIARSRIIADPGIGFGKTEAHNLALLRDIGVFHGLGVPILLGASRKRFIGSIGAAAQADARMPGTLAVTLAAVAQGVQLHRVHDVAEVAQGLKLWRAVEGNRA</sequence>
<evidence type="ECO:0000256" key="8">
    <source>
        <dbReference type="ARBA" id="ARBA00022909"/>
    </source>
</evidence>
<dbReference type="PROSITE" id="PS00793">
    <property type="entry name" value="DHPS_2"/>
    <property type="match status" value="1"/>
</dbReference>
<comment type="similarity">
    <text evidence="9">Belongs to the DHPS family.</text>
</comment>
<evidence type="ECO:0000259" key="10">
    <source>
        <dbReference type="PROSITE" id="PS50972"/>
    </source>
</evidence>
<dbReference type="PROSITE" id="PS50972">
    <property type="entry name" value="PTERIN_BINDING"/>
    <property type="match status" value="1"/>
</dbReference>
<keyword evidence="7 9" id="KW-0460">Magnesium</keyword>
<dbReference type="PANTHER" id="PTHR20941">
    <property type="entry name" value="FOLATE SYNTHESIS PROTEINS"/>
    <property type="match status" value="1"/>
</dbReference>
<dbReference type="CDD" id="cd00739">
    <property type="entry name" value="DHPS"/>
    <property type="match status" value="1"/>
</dbReference>
<name>A0ABY8LCR4_9RHOB</name>
<evidence type="ECO:0000256" key="7">
    <source>
        <dbReference type="ARBA" id="ARBA00022842"/>
    </source>
</evidence>
<dbReference type="EC" id="2.5.1.15" evidence="4 9"/>
<dbReference type="SUPFAM" id="SSF51717">
    <property type="entry name" value="Dihydropteroate synthetase-like"/>
    <property type="match status" value="1"/>
</dbReference>
<dbReference type="InterPro" id="IPR000489">
    <property type="entry name" value="Pterin-binding_dom"/>
</dbReference>
<dbReference type="GO" id="GO:0004156">
    <property type="term" value="F:dihydropteroate synthase activity"/>
    <property type="evidence" value="ECO:0007669"/>
    <property type="project" value="UniProtKB-EC"/>
</dbReference>
<dbReference type="EMBL" id="CP122537">
    <property type="protein sequence ID" value="WGH79086.1"/>
    <property type="molecule type" value="Genomic_DNA"/>
</dbReference>
<reference evidence="11 12" key="1">
    <citation type="submission" date="2023-04" db="EMBL/GenBank/DDBJ databases">
        <title>Jannaschia ovalis sp. nov., a marine bacterium isolated from sea tidal flat.</title>
        <authorList>
            <person name="Kwon D.Y."/>
            <person name="Kim J.-J."/>
        </authorList>
    </citation>
    <scope>NUCLEOTIDE SEQUENCE [LARGE SCALE GENOMIC DNA]</scope>
    <source>
        <strain evidence="11 12">GRR-S6-38</strain>
    </source>
</reference>
<evidence type="ECO:0000256" key="2">
    <source>
        <dbReference type="ARBA" id="ARBA00001946"/>
    </source>
</evidence>
<evidence type="ECO:0000256" key="5">
    <source>
        <dbReference type="ARBA" id="ARBA00022679"/>
    </source>
</evidence>
<dbReference type="InterPro" id="IPR006390">
    <property type="entry name" value="DHP_synth_dom"/>
</dbReference>
<keyword evidence="5 9" id="KW-0808">Transferase</keyword>
<keyword evidence="6 9" id="KW-0479">Metal-binding</keyword>
<dbReference type="InterPro" id="IPR045031">
    <property type="entry name" value="DHP_synth-like"/>
</dbReference>
<comment type="cofactor">
    <cofactor evidence="2 9">
        <name>Mg(2+)</name>
        <dbReference type="ChEBI" id="CHEBI:18420"/>
    </cofactor>
</comment>
<evidence type="ECO:0000313" key="11">
    <source>
        <dbReference type="EMBL" id="WGH79086.1"/>
    </source>
</evidence>
<dbReference type="Pfam" id="PF00809">
    <property type="entry name" value="Pterin_bind"/>
    <property type="match status" value="1"/>
</dbReference>
<proteinExistence type="inferred from homology"/>
<comment type="pathway">
    <text evidence="3 9">Cofactor biosynthesis; tetrahydrofolate biosynthesis; 7,8-dihydrofolate from 2-amino-4-hydroxy-6-hydroxymethyl-7,8-dihydropteridine diphosphate and 4-aminobenzoate: step 1/2.</text>
</comment>